<proteinExistence type="predicted"/>
<protein>
    <submittedName>
        <fullName evidence="1">Uncharacterized protein</fullName>
    </submittedName>
</protein>
<reference evidence="1" key="1">
    <citation type="submission" date="2014-09" db="EMBL/GenBank/DDBJ databases">
        <authorList>
            <person name="Magalhaes I.L.F."/>
            <person name="Oliveira U."/>
            <person name="Santos F.R."/>
            <person name="Vidigal T.H.D.A."/>
            <person name="Brescovit A.D."/>
            <person name="Santos A.J."/>
        </authorList>
    </citation>
    <scope>NUCLEOTIDE SEQUENCE</scope>
    <source>
        <tissue evidence="1">Shoot tissue taken approximately 20 cm above the soil surface</tissue>
    </source>
</reference>
<evidence type="ECO:0000313" key="1">
    <source>
        <dbReference type="EMBL" id="JAD41250.1"/>
    </source>
</evidence>
<reference evidence="1" key="2">
    <citation type="journal article" date="2015" name="Data Brief">
        <title>Shoot transcriptome of the giant reed, Arundo donax.</title>
        <authorList>
            <person name="Barrero R.A."/>
            <person name="Guerrero F.D."/>
            <person name="Moolhuijzen P."/>
            <person name="Goolsby J.A."/>
            <person name="Tidwell J."/>
            <person name="Bellgard S.E."/>
            <person name="Bellgard M.I."/>
        </authorList>
    </citation>
    <scope>NUCLEOTIDE SEQUENCE</scope>
    <source>
        <tissue evidence="1">Shoot tissue taken approximately 20 cm above the soil surface</tissue>
    </source>
</reference>
<name>A0A0A8ZWX0_ARUDO</name>
<organism evidence="1">
    <name type="scientific">Arundo donax</name>
    <name type="common">Giant reed</name>
    <name type="synonym">Donax arundinaceus</name>
    <dbReference type="NCBI Taxonomy" id="35708"/>
    <lineage>
        <taxon>Eukaryota</taxon>
        <taxon>Viridiplantae</taxon>
        <taxon>Streptophyta</taxon>
        <taxon>Embryophyta</taxon>
        <taxon>Tracheophyta</taxon>
        <taxon>Spermatophyta</taxon>
        <taxon>Magnoliopsida</taxon>
        <taxon>Liliopsida</taxon>
        <taxon>Poales</taxon>
        <taxon>Poaceae</taxon>
        <taxon>PACMAD clade</taxon>
        <taxon>Arundinoideae</taxon>
        <taxon>Arundineae</taxon>
        <taxon>Arundo</taxon>
    </lineage>
</organism>
<sequence length="41" mass="4788">MKKIIFVLLPALRNCKSIGYPCTLMQLVIITIRYQAMNFKN</sequence>
<dbReference type="EMBL" id="GBRH01256645">
    <property type="protein sequence ID" value="JAD41250.1"/>
    <property type="molecule type" value="Transcribed_RNA"/>
</dbReference>
<dbReference type="AlphaFoldDB" id="A0A0A8ZWX0"/>
<accession>A0A0A8ZWX0</accession>